<keyword evidence="2" id="KW-1185">Reference proteome</keyword>
<evidence type="ECO:0000313" key="1">
    <source>
        <dbReference type="EMBL" id="KAL3624325.1"/>
    </source>
</evidence>
<dbReference type="EMBL" id="JAVIJP010000054">
    <property type="protein sequence ID" value="KAL3624325.1"/>
    <property type="molecule type" value="Genomic_DNA"/>
</dbReference>
<accession>A0ABD3C687</accession>
<evidence type="ECO:0000313" key="2">
    <source>
        <dbReference type="Proteomes" id="UP001632038"/>
    </source>
</evidence>
<dbReference type="AlphaFoldDB" id="A0ABD3C687"/>
<proteinExistence type="predicted"/>
<sequence>MWESLTYVSGLKQKLLRYASIALLFSEKGVNPFLVSWNR</sequence>
<reference evidence="2" key="1">
    <citation type="journal article" date="2024" name="IScience">
        <title>Strigolactones Initiate the Formation of Haustorium-like Structures in Castilleja.</title>
        <authorList>
            <person name="Buerger M."/>
            <person name="Peterson D."/>
            <person name="Chory J."/>
        </authorList>
    </citation>
    <scope>NUCLEOTIDE SEQUENCE [LARGE SCALE GENOMIC DNA]</scope>
</reference>
<comment type="caution">
    <text evidence="1">The sequence shown here is derived from an EMBL/GenBank/DDBJ whole genome shotgun (WGS) entry which is preliminary data.</text>
</comment>
<gene>
    <name evidence="1" type="primary">PCH2_2</name>
    <name evidence="1" type="ORF">CASFOL_033141</name>
</gene>
<name>A0ABD3C687_9LAMI</name>
<organism evidence="1 2">
    <name type="scientific">Castilleja foliolosa</name>
    <dbReference type="NCBI Taxonomy" id="1961234"/>
    <lineage>
        <taxon>Eukaryota</taxon>
        <taxon>Viridiplantae</taxon>
        <taxon>Streptophyta</taxon>
        <taxon>Embryophyta</taxon>
        <taxon>Tracheophyta</taxon>
        <taxon>Spermatophyta</taxon>
        <taxon>Magnoliopsida</taxon>
        <taxon>eudicotyledons</taxon>
        <taxon>Gunneridae</taxon>
        <taxon>Pentapetalae</taxon>
        <taxon>asterids</taxon>
        <taxon>lamiids</taxon>
        <taxon>Lamiales</taxon>
        <taxon>Orobanchaceae</taxon>
        <taxon>Pedicularideae</taxon>
        <taxon>Castillejinae</taxon>
        <taxon>Castilleja</taxon>
    </lineage>
</organism>
<dbReference type="Proteomes" id="UP001632038">
    <property type="component" value="Unassembled WGS sequence"/>
</dbReference>
<protein>
    <submittedName>
        <fullName evidence="1">Nucleolar component of the pachytene checkpoint</fullName>
    </submittedName>
</protein>